<dbReference type="AlphaFoldDB" id="G1XKK7"/>
<protein>
    <submittedName>
        <fullName evidence="2">Uncharacterized protein</fullName>
    </submittedName>
</protein>
<sequence>MKSLSSIITTYLRLHNLSRLYLSISHWQVEDSTSQPGFFAGRIESAFNRAEQSRAEQSRAEQSRAEQSRAEQSRAEQSRAEQSRAEQSRAE</sequence>
<dbReference type="InterPro" id="IPR017645">
    <property type="entry name" value="Dnd_assoc_1"/>
</dbReference>
<proteinExistence type="predicted"/>
<gene>
    <name evidence="2" type="ORF">AOL_s00110g27</name>
</gene>
<dbReference type="RefSeq" id="XP_011125019.1">
    <property type="nucleotide sequence ID" value="XM_011126717.1"/>
</dbReference>
<organism evidence="2 3">
    <name type="scientific">Arthrobotrys oligospora (strain ATCC 24927 / CBS 115.81 / DSM 1491)</name>
    <name type="common">Nematode-trapping fungus</name>
    <name type="synonym">Didymozoophaga oligospora</name>
    <dbReference type="NCBI Taxonomy" id="756982"/>
    <lineage>
        <taxon>Eukaryota</taxon>
        <taxon>Fungi</taxon>
        <taxon>Dikarya</taxon>
        <taxon>Ascomycota</taxon>
        <taxon>Pezizomycotina</taxon>
        <taxon>Orbiliomycetes</taxon>
        <taxon>Orbiliales</taxon>
        <taxon>Orbiliaceae</taxon>
        <taxon>Orbilia</taxon>
        <taxon>Orbilia oligospora</taxon>
    </lineage>
</organism>
<dbReference type="Proteomes" id="UP000008784">
    <property type="component" value="Unassembled WGS sequence"/>
</dbReference>
<dbReference type="STRING" id="756982.G1XKK7"/>
<dbReference type="GeneID" id="22896167"/>
<accession>G1XKK7</accession>
<evidence type="ECO:0000313" key="2">
    <source>
        <dbReference type="EMBL" id="EGX46203.1"/>
    </source>
</evidence>
<name>G1XKK7_ARTOA</name>
<dbReference type="OrthoDB" id="5426422at2759"/>
<dbReference type="EMBL" id="ADOT01000194">
    <property type="protein sequence ID" value="EGX46203.1"/>
    <property type="molecule type" value="Genomic_DNA"/>
</dbReference>
<keyword evidence="3" id="KW-1185">Reference proteome</keyword>
<feature type="region of interest" description="Disordered" evidence="1">
    <location>
        <begin position="49"/>
        <end position="91"/>
    </location>
</feature>
<dbReference type="NCBIfam" id="TIGR03236">
    <property type="entry name" value="dnd_assoc_1"/>
    <property type="match status" value="1"/>
</dbReference>
<dbReference type="HOGENOM" id="CLU_2426595_0_0_1"/>
<evidence type="ECO:0000256" key="1">
    <source>
        <dbReference type="SAM" id="MobiDB-lite"/>
    </source>
</evidence>
<comment type="caution">
    <text evidence="2">The sequence shown here is derived from an EMBL/GenBank/DDBJ whole genome shotgun (WGS) entry which is preliminary data.</text>
</comment>
<feature type="compositionally biased region" description="Basic and acidic residues" evidence="1">
    <location>
        <begin position="51"/>
        <end position="91"/>
    </location>
</feature>
<dbReference type="InParanoid" id="G1XKK7"/>
<evidence type="ECO:0000313" key="3">
    <source>
        <dbReference type="Proteomes" id="UP000008784"/>
    </source>
</evidence>
<reference evidence="2 3" key="1">
    <citation type="journal article" date="2011" name="PLoS Pathog.">
        <title>Genomic and proteomic analyses of the fungus Arthrobotrys oligospora provide insights into nematode-trap formation.</title>
        <authorList>
            <person name="Yang J."/>
            <person name="Wang L."/>
            <person name="Ji X."/>
            <person name="Feng Y."/>
            <person name="Li X."/>
            <person name="Zou C."/>
            <person name="Xu J."/>
            <person name="Ren Y."/>
            <person name="Mi Q."/>
            <person name="Wu J."/>
            <person name="Liu S."/>
            <person name="Liu Y."/>
            <person name="Huang X."/>
            <person name="Wang H."/>
            <person name="Niu X."/>
            <person name="Li J."/>
            <person name="Liang L."/>
            <person name="Luo Y."/>
            <person name="Ji K."/>
            <person name="Zhou W."/>
            <person name="Yu Z."/>
            <person name="Li G."/>
            <person name="Liu Y."/>
            <person name="Li L."/>
            <person name="Qiao M."/>
            <person name="Feng L."/>
            <person name="Zhang K.-Q."/>
        </authorList>
    </citation>
    <scope>NUCLEOTIDE SEQUENCE [LARGE SCALE GENOMIC DNA]</scope>
    <source>
        <strain evidence="3">ATCC 24927 / CBS 115.81 / DSM 1491</strain>
    </source>
</reference>